<keyword evidence="2" id="KW-1185">Reference proteome</keyword>
<accession>A0A5N5X744</accession>
<protein>
    <submittedName>
        <fullName evidence="1">Uncharacterized protein</fullName>
    </submittedName>
</protein>
<sequence>MPTETTSVLAADFSTPPAFTSPTKRLHISYLQPCNPAHSTFLHHIWNTDDSIQAEGNTGLDTPEKAAKFIATRVQRGL</sequence>
<name>A0A5N5X744_9EURO</name>
<reference evidence="1 2" key="1">
    <citation type="submission" date="2019-04" db="EMBL/GenBank/DDBJ databases">
        <title>Friends and foes A comparative genomics study of 23 Aspergillus species from section Flavi.</title>
        <authorList>
            <consortium name="DOE Joint Genome Institute"/>
            <person name="Kjaerbolling I."/>
            <person name="Vesth T."/>
            <person name="Frisvad J.C."/>
            <person name="Nybo J.L."/>
            <person name="Theobald S."/>
            <person name="Kildgaard S."/>
            <person name="Isbrandt T."/>
            <person name="Kuo A."/>
            <person name="Sato A."/>
            <person name="Lyhne E.K."/>
            <person name="Kogle M.E."/>
            <person name="Wiebenga A."/>
            <person name="Kun R.S."/>
            <person name="Lubbers R.J."/>
            <person name="Makela M.R."/>
            <person name="Barry K."/>
            <person name="Chovatia M."/>
            <person name="Clum A."/>
            <person name="Daum C."/>
            <person name="Haridas S."/>
            <person name="He G."/>
            <person name="LaButti K."/>
            <person name="Lipzen A."/>
            <person name="Mondo S."/>
            <person name="Riley R."/>
            <person name="Salamov A."/>
            <person name="Simmons B.A."/>
            <person name="Magnuson J.K."/>
            <person name="Henrissat B."/>
            <person name="Mortensen U.H."/>
            <person name="Larsen T.O."/>
            <person name="Devries R.P."/>
            <person name="Grigoriev I.V."/>
            <person name="Machida M."/>
            <person name="Baker S.E."/>
            <person name="Andersen M.R."/>
        </authorList>
    </citation>
    <scope>NUCLEOTIDE SEQUENCE [LARGE SCALE GENOMIC DNA]</scope>
    <source>
        <strain evidence="1 2">CBS 151.66</strain>
    </source>
</reference>
<evidence type="ECO:0000313" key="1">
    <source>
        <dbReference type="EMBL" id="KAB8075122.1"/>
    </source>
</evidence>
<organism evidence="1 2">
    <name type="scientific">Aspergillus leporis</name>
    <dbReference type="NCBI Taxonomy" id="41062"/>
    <lineage>
        <taxon>Eukaryota</taxon>
        <taxon>Fungi</taxon>
        <taxon>Dikarya</taxon>
        <taxon>Ascomycota</taxon>
        <taxon>Pezizomycotina</taxon>
        <taxon>Eurotiomycetes</taxon>
        <taxon>Eurotiomycetidae</taxon>
        <taxon>Eurotiales</taxon>
        <taxon>Aspergillaceae</taxon>
        <taxon>Aspergillus</taxon>
        <taxon>Aspergillus subgen. Circumdati</taxon>
    </lineage>
</organism>
<dbReference type="OrthoDB" id="630895at2759"/>
<proteinExistence type="predicted"/>
<dbReference type="EMBL" id="ML732199">
    <property type="protein sequence ID" value="KAB8075122.1"/>
    <property type="molecule type" value="Genomic_DNA"/>
</dbReference>
<evidence type="ECO:0000313" key="2">
    <source>
        <dbReference type="Proteomes" id="UP000326565"/>
    </source>
</evidence>
<gene>
    <name evidence="1" type="ORF">BDV29DRAFT_113217</name>
</gene>
<dbReference type="AlphaFoldDB" id="A0A5N5X744"/>
<dbReference type="Proteomes" id="UP000326565">
    <property type="component" value="Unassembled WGS sequence"/>
</dbReference>